<dbReference type="EMBL" id="FOLM01000015">
    <property type="protein sequence ID" value="SFD43616.1"/>
    <property type="molecule type" value="Genomic_DNA"/>
</dbReference>
<dbReference type="STRING" id="910347.SAMN05421773_11554"/>
<proteinExistence type="predicted"/>
<name>A0A1I1SAX2_9ACTN</name>
<feature type="domain" description="DUF7848" evidence="1">
    <location>
        <begin position="2"/>
        <end position="89"/>
    </location>
</feature>
<evidence type="ECO:0000259" key="1">
    <source>
        <dbReference type="Pfam" id="PF25232"/>
    </source>
</evidence>
<dbReference type="Proteomes" id="UP000199207">
    <property type="component" value="Unassembled WGS sequence"/>
</dbReference>
<dbReference type="OrthoDB" id="4246702at2"/>
<accession>A0A1I1SAX2</accession>
<protein>
    <recommendedName>
        <fullName evidence="1">DUF7848 domain-containing protein</fullName>
    </recommendedName>
</protein>
<dbReference type="InterPro" id="IPR057170">
    <property type="entry name" value="DUF7848"/>
</dbReference>
<reference evidence="2 3" key="1">
    <citation type="submission" date="2016-10" db="EMBL/GenBank/DDBJ databases">
        <authorList>
            <person name="de Groot N.N."/>
        </authorList>
    </citation>
    <scope>NUCLEOTIDE SEQUENCE [LARGE SCALE GENOMIC DNA]</scope>
    <source>
        <strain evidence="2 3">CGMCC 4.5739</strain>
    </source>
</reference>
<dbReference type="Pfam" id="PF25232">
    <property type="entry name" value="DUF7848"/>
    <property type="match status" value="1"/>
</dbReference>
<evidence type="ECO:0000313" key="2">
    <source>
        <dbReference type="EMBL" id="SFD43616.1"/>
    </source>
</evidence>
<dbReference type="AlphaFoldDB" id="A0A1I1SAX2"/>
<sequence>MHEVYGVRRFAVVLDTEPDAEPATVVMECAVCGESGTQVEVAVAGSEVERALARRRAAEWVKRHRDRNREHFTYRLVETSPCRLVPGDWR</sequence>
<keyword evidence="3" id="KW-1185">Reference proteome</keyword>
<dbReference type="RefSeq" id="WP_093840841.1">
    <property type="nucleotide sequence ID" value="NZ_FOLM01000015.1"/>
</dbReference>
<organism evidence="2 3">
    <name type="scientific">Streptomyces aidingensis</name>
    <dbReference type="NCBI Taxonomy" id="910347"/>
    <lineage>
        <taxon>Bacteria</taxon>
        <taxon>Bacillati</taxon>
        <taxon>Actinomycetota</taxon>
        <taxon>Actinomycetes</taxon>
        <taxon>Kitasatosporales</taxon>
        <taxon>Streptomycetaceae</taxon>
        <taxon>Streptomyces</taxon>
    </lineage>
</organism>
<evidence type="ECO:0000313" key="3">
    <source>
        <dbReference type="Proteomes" id="UP000199207"/>
    </source>
</evidence>
<gene>
    <name evidence="2" type="ORF">SAMN05421773_11554</name>
</gene>